<dbReference type="EMBL" id="JAINUF010000009">
    <property type="protein sequence ID" value="KAJ8349387.1"/>
    <property type="molecule type" value="Genomic_DNA"/>
</dbReference>
<dbReference type="OrthoDB" id="8964506at2759"/>
<feature type="region of interest" description="Disordered" evidence="1">
    <location>
        <begin position="104"/>
        <end position="134"/>
    </location>
</feature>
<evidence type="ECO:0000256" key="1">
    <source>
        <dbReference type="SAM" id="MobiDB-lite"/>
    </source>
</evidence>
<evidence type="ECO:0000313" key="2">
    <source>
        <dbReference type="EMBL" id="KAJ8349387.1"/>
    </source>
</evidence>
<protein>
    <submittedName>
        <fullName evidence="2">Uncharacterized protein</fullName>
    </submittedName>
</protein>
<keyword evidence="3" id="KW-1185">Reference proteome</keyword>
<evidence type="ECO:0000313" key="3">
    <source>
        <dbReference type="Proteomes" id="UP001152622"/>
    </source>
</evidence>
<organism evidence="2 3">
    <name type="scientific">Synaphobranchus kaupii</name>
    <name type="common">Kaup's arrowtooth eel</name>
    <dbReference type="NCBI Taxonomy" id="118154"/>
    <lineage>
        <taxon>Eukaryota</taxon>
        <taxon>Metazoa</taxon>
        <taxon>Chordata</taxon>
        <taxon>Craniata</taxon>
        <taxon>Vertebrata</taxon>
        <taxon>Euteleostomi</taxon>
        <taxon>Actinopterygii</taxon>
        <taxon>Neopterygii</taxon>
        <taxon>Teleostei</taxon>
        <taxon>Anguilliformes</taxon>
        <taxon>Synaphobranchidae</taxon>
        <taxon>Synaphobranchus</taxon>
    </lineage>
</organism>
<gene>
    <name evidence="2" type="ORF">SKAU_G00245170</name>
</gene>
<accession>A0A9Q1IRB9</accession>
<name>A0A9Q1IRB9_SYNKA</name>
<sequence>MRLQKKIRKFDAKREEWLASLKRNHNISSIKDEASILLEKLQALGFRPLLLLAKENKKLGPGHFKSEMMTPRCTLTKSSEMCLENIKGIYQIMVEGWTPYAPPTQSSGEAGCPTQSSDEAGCPTQSSGEAGCPTQSSDLRLPQIHKGAVLLSCGLQTTGLYVAQL</sequence>
<comment type="caution">
    <text evidence="2">The sequence shown here is derived from an EMBL/GenBank/DDBJ whole genome shotgun (WGS) entry which is preliminary data.</text>
</comment>
<dbReference type="Proteomes" id="UP001152622">
    <property type="component" value="Chromosome 9"/>
</dbReference>
<dbReference type="AlphaFoldDB" id="A0A9Q1IRB9"/>
<proteinExistence type="predicted"/>
<reference evidence="2" key="1">
    <citation type="journal article" date="2023" name="Science">
        <title>Genome structures resolve the early diversification of teleost fishes.</title>
        <authorList>
            <person name="Parey E."/>
            <person name="Louis A."/>
            <person name="Montfort J."/>
            <person name="Bouchez O."/>
            <person name="Roques C."/>
            <person name="Iampietro C."/>
            <person name="Lluch J."/>
            <person name="Castinel A."/>
            <person name="Donnadieu C."/>
            <person name="Desvignes T."/>
            <person name="Floi Bucao C."/>
            <person name="Jouanno E."/>
            <person name="Wen M."/>
            <person name="Mejri S."/>
            <person name="Dirks R."/>
            <person name="Jansen H."/>
            <person name="Henkel C."/>
            <person name="Chen W.J."/>
            <person name="Zahm M."/>
            <person name="Cabau C."/>
            <person name="Klopp C."/>
            <person name="Thompson A.W."/>
            <person name="Robinson-Rechavi M."/>
            <person name="Braasch I."/>
            <person name="Lecointre G."/>
            <person name="Bobe J."/>
            <person name="Postlethwait J.H."/>
            <person name="Berthelot C."/>
            <person name="Roest Crollius H."/>
            <person name="Guiguen Y."/>
        </authorList>
    </citation>
    <scope>NUCLEOTIDE SEQUENCE</scope>
    <source>
        <strain evidence="2">WJC10195</strain>
    </source>
</reference>